<dbReference type="InterPro" id="IPR007822">
    <property type="entry name" value="LANC-like"/>
</dbReference>
<dbReference type="EMBL" id="JBHSQS010000007">
    <property type="protein sequence ID" value="MFC5924493.1"/>
    <property type="molecule type" value="Genomic_DNA"/>
</dbReference>
<evidence type="ECO:0000313" key="1">
    <source>
        <dbReference type="EMBL" id="MFC5924493.1"/>
    </source>
</evidence>
<proteinExistence type="predicted"/>
<keyword evidence="2" id="KW-1185">Reference proteome</keyword>
<dbReference type="SMART" id="SM01260">
    <property type="entry name" value="LANC_like"/>
    <property type="match status" value="1"/>
</dbReference>
<dbReference type="RefSeq" id="WP_377511241.1">
    <property type="nucleotide sequence ID" value="NZ_JBHSQS010000007.1"/>
</dbReference>
<gene>
    <name evidence="1" type="ORF">ACFQGL_14180</name>
</gene>
<dbReference type="CDD" id="cd04793">
    <property type="entry name" value="LanC"/>
    <property type="match status" value="1"/>
</dbReference>
<organism evidence="1 2">
    <name type="scientific">Micromonospora vulcania</name>
    <dbReference type="NCBI Taxonomy" id="1441873"/>
    <lineage>
        <taxon>Bacteria</taxon>
        <taxon>Bacillati</taxon>
        <taxon>Actinomycetota</taxon>
        <taxon>Actinomycetes</taxon>
        <taxon>Micromonosporales</taxon>
        <taxon>Micromonosporaceae</taxon>
        <taxon>Micromonospora</taxon>
    </lineage>
</organism>
<dbReference type="Gene3D" id="1.50.10.20">
    <property type="match status" value="1"/>
</dbReference>
<dbReference type="InterPro" id="IPR033889">
    <property type="entry name" value="LanC"/>
</dbReference>
<dbReference type="PRINTS" id="PR01950">
    <property type="entry name" value="LANCSUPER"/>
</dbReference>
<sequence length="432" mass="44857">MTHGTADRARAVALAVATALRDRTDPVLSDPALPRAEADVVADDGWRASSLASGFPGLALLAGYLDECRPGDGWARVGHVQLAGSIRDTAALARLGPSLYTGWGGLAVAATALARGRPRYGAFLERADIALASSASVLAGEVRDSDPPLRPPLIDLVTGLAGVTVALLARRGTPAVDEALREALAVLAALAEPDPRSDGHPRLVTPPQWGALRLDGGRPLLNLGLAHGLPGVLATLSLALSEGAGGDTEAAAVTALVHWLRRYRRTDRWGPVWPNGVSVDPAAPAPPPGRMAWCYGTAGCARALWLAGRALDRAQWRDEAVDAIRGALRRPPSERGMSSPTFCHGQAGLVHIALRFAADTGDGEISSAIEAEVVRLIDAYEPASAYGYRRVDGAGPPEDVAGLLDGAAGVALVLLAASGDRPPTWDRVFLVA</sequence>
<dbReference type="PRINTS" id="PR01955">
    <property type="entry name" value="LANCFRANKIA"/>
</dbReference>
<comment type="caution">
    <text evidence="1">The sequence shown here is derived from an EMBL/GenBank/DDBJ whole genome shotgun (WGS) entry which is preliminary data.</text>
</comment>
<name>A0ABW1H6V0_9ACTN</name>
<reference evidence="2" key="1">
    <citation type="journal article" date="2019" name="Int. J. Syst. Evol. Microbiol.">
        <title>The Global Catalogue of Microorganisms (GCM) 10K type strain sequencing project: providing services to taxonomists for standard genome sequencing and annotation.</title>
        <authorList>
            <consortium name="The Broad Institute Genomics Platform"/>
            <consortium name="The Broad Institute Genome Sequencing Center for Infectious Disease"/>
            <person name="Wu L."/>
            <person name="Ma J."/>
        </authorList>
    </citation>
    <scope>NUCLEOTIDE SEQUENCE [LARGE SCALE GENOMIC DNA]</scope>
    <source>
        <strain evidence="2">CGMCC 4.7144</strain>
    </source>
</reference>
<evidence type="ECO:0000313" key="2">
    <source>
        <dbReference type="Proteomes" id="UP001596226"/>
    </source>
</evidence>
<dbReference type="Proteomes" id="UP001596226">
    <property type="component" value="Unassembled WGS sequence"/>
</dbReference>
<accession>A0ABW1H6V0</accession>
<protein>
    <submittedName>
        <fullName evidence="1">Lanthionine synthetase C family protein</fullName>
    </submittedName>
</protein>
<dbReference type="Pfam" id="PF05147">
    <property type="entry name" value="LANC_like"/>
    <property type="match status" value="1"/>
</dbReference>
<dbReference type="SUPFAM" id="SSF158745">
    <property type="entry name" value="LanC-like"/>
    <property type="match status" value="1"/>
</dbReference>